<reference evidence="2" key="2">
    <citation type="submission" date="2021-05" db="UniProtKB">
        <authorList>
            <consortium name="EnsemblPlants"/>
        </authorList>
    </citation>
    <scope>IDENTIFICATION</scope>
    <source>
        <strain evidence="2">subsp. malaccensis</strain>
    </source>
</reference>
<gene>
    <name evidence="1" type="ORF">GSMUA_203800.1</name>
</gene>
<evidence type="ECO:0000313" key="1">
    <source>
        <dbReference type="EMBL" id="CAG1848794.1"/>
    </source>
</evidence>
<dbReference type="Gramene" id="Ma03_t00860.1">
    <property type="protein sequence ID" value="Ma03_p00860.1"/>
    <property type="gene ID" value="Ma03_g00860"/>
</dbReference>
<dbReference type="InParanoid" id="A0A804I730"/>
<accession>A0A804I730</accession>
<name>A0A804I730_MUSAM</name>
<organism evidence="2 3">
    <name type="scientific">Musa acuminata subsp. malaccensis</name>
    <name type="common">Wild banana</name>
    <name type="synonym">Musa malaccensis</name>
    <dbReference type="NCBI Taxonomy" id="214687"/>
    <lineage>
        <taxon>Eukaryota</taxon>
        <taxon>Viridiplantae</taxon>
        <taxon>Streptophyta</taxon>
        <taxon>Embryophyta</taxon>
        <taxon>Tracheophyta</taxon>
        <taxon>Spermatophyta</taxon>
        <taxon>Magnoliopsida</taxon>
        <taxon>Liliopsida</taxon>
        <taxon>Zingiberales</taxon>
        <taxon>Musaceae</taxon>
        <taxon>Musa</taxon>
    </lineage>
</organism>
<proteinExistence type="predicted"/>
<keyword evidence="3" id="KW-1185">Reference proteome</keyword>
<evidence type="ECO:0000313" key="3">
    <source>
        <dbReference type="Proteomes" id="UP000012960"/>
    </source>
</evidence>
<dbReference type="EnsemblPlants" id="Ma03_t00860.1">
    <property type="protein sequence ID" value="Ma03_p00860.1"/>
    <property type="gene ID" value="Ma03_g00860"/>
</dbReference>
<evidence type="ECO:0000313" key="2">
    <source>
        <dbReference type="EnsemblPlants" id="Ma03_p00860.1"/>
    </source>
</evidence>
<protein>
    <submittedName>
        <fullName evidence="1">(wild Malaysian banana) hypothetical protein</fullName>
    </submittedName>
</protein>
<dbReference type="AlphaFoldDB" id="A0A804I730"/>
<reference evidence="1" key="1">
    <citation type="submission" date="2021-03" db="EMBL/GenBank/DDBJ databases">
        <authorList>
            <consortium name="Genoscope - CEA"/>
            <person name="William W."/>
        </authorList>
    </citation>
    <scope>NUCLEOTIDE SEQUENCE</scope>
    <source>
        <strain evidence="1">Doubled-haploid Pahang</strain>
    </source>
</reference>
<dbReference type="Proteomes" id="UP000012960">
    <property type="component" value="Unplaced"/>
</dbReference>
<dbReference type="EMBL" id="HG996468">
    <property type="protein sequence ID" value="CAG1848794.1"/>
    <property type="molecule type" value="Genomic_DNA"/>
</dbReference>
<sequence length="52" mass="5987">MTGLFSEFPSIDLNVGSSDMFDEDWWMVDGFRGKSVTFEKAREYSLPLFGSR</sequence>